<dbReference type="GO" id="GO:0009055">
    <property type="term" value="F:electron transfer activity"/>
    <property type="evidence" value="ECO:0007669"/>
    <property type="project" value="InterPro"/>
</dbReference>
<dbReference type="InterPro" id="IPR009056">
    <property type="entry name" value="Cyt_c-like_dom"/>
</dbReference>
<dbReference type="AlphaFoldDB" id="A0A2U1CRG7"/>
<evidence type="ECO:0000313" key="10">
    <source>
        <dbReference type="Proteomes" id="UP000246145"/>
    </source>
</evidence>
<dbReference type="STRING" id="1231391.GCA_000308195_02009"/>
<evidence type="ECO:0000256" key="3">
    <source>
        <dbReference type="ARBA" id="ARBA00022723"/>
    </source>
</evidence>
<evidence type="ECO:0000313" key="9">
    <source>
        <dbReference type="EMBL" id="PVY68391.1"/>
    </source>
</evidence>
<dbReference type="Pfam" id="PF13442">
    <property type="entry name" value="Cytochrome_CBB3"/>
    <property type="match status" value="1"/>
</dbReference>
<evidence type="ECO:0000259" key="8">
    <source>
        <dbReference type="PROSITE" id="PS51007"/>
    </source>
</evidence>
<dbReference type="EMBL" id="QEKO01000001">
    <property type="protein sequence ID" value="PVY68391.1"/>
    <property type="molecule type" value="Genomic_DNA"/>
</dbReference>
<dbReference type="Proteomes" id="UP000246145">
    <property type="component" value="Unassembled WGS sequence"/>
</dbReference>
<evidence type="ECO:0000256" key="2">
    <source>
        <dbReference type="ARBA" id="ARBA00022617"/>
    </source>
</evidence>
<dbReference type="SUPFAM" id="SSF46626">
    <property type="entry name" value="Cytochrome c"/>
    <property type="match status" value="1"/>
</dbReference>
<comment type="caution">
    <text evidence="9">The sequence shown here is derived from an EMBL/GenBank/DDBJ whole genome shotgun (WGS) entry which is preliminary data.</text>
</comment>
<feature type="chain" id="PRO_5015780195" evidence="7">
    <location>
        <begin position="24"/>
        <end position="114"/>
    </location>
</feature>
<keyword evidence="1" id="KW-0813">Transport</keyword>
<evidence type="ECO:0000256" key="1">
    <source>
        <dbReference type="ARBA" id="ARBA00022448"/>
    </source>
</evidence>
<evidence type="ECO:0000256" key="7">
    <source>
        <dbReference type="SAM" id="SignalP"/>
    </source>
</evidence>
<keyword evidence="10" id="KW-1185">Reference proteome</keyword>
<evidence type="ECO:0000256" key="6">
    <source>
        <dbReference type="PROSITE-ProRule" id="PRU00433"/>
    </source>
</evidence>
<dbReference type="GO" id="GO:0005506">
    <property type="term" value="F:iron ion binding"/>
    <property type="evidence" value="ECO:0007669"/>
    <property type="project" value="InterPro"/>
</dbReference>
<evidence type="ECO:0000256" key="5">
    <source>
        <dbReference type="ARBA" id="ARBA00023004"/>
    </source>
</evidence>
<keyword evidence="4" id="KW-0249">Electron transport</keyword>
<dbReference type="GO" id="GO:0020037">
    <property type="term" value="F:heme binding"/>
    <property type="evidence" value="ECO:0007669"/>
    <property type="project" value="InterPro"/>
</dbReference>
<proteinExistence type="predicted"/>
<gene>
    <name evidence="9" type="ORF">C7440_0791</name>
</gene>
<dbReference type="Gene3D" id="1.10.760.10">
    <property type="entry name" value="Cytochrome c-like domain"/>
    <property type="match status" value="1"/>
</dbReference>
<name>A0A2U1CRG7_9BURK</name>
<reference evidence="9 10" key="1">
    <citation type="submission" date="2018-04" db="EMBL/GenBank/DDBJ databases">
        <title>Genomic Encyclopedia of Type Strains, Phase IV (KMG-IV): sequencing the most valuable type-strain genomes for metagenomic binning, comparative biology and taxonomic classification.</title>
        <authorList>
            <person name="Goeker M."/>
        </authorList>
    </citation>
    <scope>NUCLEOTIDE SEQUENCE [LARGE SCALE GENOMIC DNA]</scope>
    <source>
        <strain evidence="9 10">DSM 10065</strain>
    </source>
</reference>
<keyword evidence="2 6" id="KW-0349">Heme</keyword>
<dbReference type="OrthoDB" id="9805828at2"/>
<dbReference type="RefSeq" id="WP_116517548.1">
    <property type="nucleotide sequence ID" value="NZ_JACCEX010000001.1"/>
</dbReference>
<keyword evidence="3 6" id="KW-0479">Metal-binding</keyword>
<dbReference type="InterPro" id="IPR036909">
    <property type="entry name" value="Cyt_c-like_dom_sf"/>
</dbReference>
<sequence>MQRAVFLFVAAASITGAAFSAHSAEAPDPAVLEQGKELFLTKAVPACAVCHTLADAGSEGAIGPDLDELKPDMAAVKKALHEGVGVMPSFAASLSEAEMDAVAAYVVHATGGTQ</sequence>
<feature type="domain" description="Cytochrome c" evidence="8">
    <location>
        <begin position="30"/>
        <end position="110"/>
    </location>
</feature>
<organism evidence="9 10">
    <name type="scientific">Pusillimonas noertemannii</name>
    <dbReference type="NCBI Taxonomy" id="305977"/>
    <lineage>
        <taxon>Bacteria</taxon>
        <taxon>Pseudomonadati</taxon>
        <taxon>Pseudomonadota</taxon>
        <taxon>Betaproteobacteria</taxon>
        <taxon>Burkholderiales</taxon>
        <taxon>Alcaligenaceae</taxon>
        <taxon>Pusillimonas</taxon>
    </lineage>
</organism>
<dbReference type="InterPro" id="IPR008168">
    <property type="entry name" value="Cyt_C_IC"/>
</dbReference>
<accession>A0A2U1CRG7</accession>
<evidence type="ECO:0000256" key="4">
    <source>
        <dbReference type="ARBA" id="ARBA00022982"/>
    </source>
</evidence>
<dbReference type="PROSITE" id="PS51007">
    <property type="entry name" value="CYTC"/>
    <property type="match status" value="1"/>
</dbReference>
<feature type="signal peptide" evidence="7">
    <location>
        <begin position="1"/>
        <end position="23"/>
    </location>
</feature>
<keyword evidence="5 6" id="KW-0408">Iron</keyword>
<dbReference type="PRINTS" id="PR00605">
    <property type="entry name" value="CYTCHROMECIC"/>
</dbReference>
<keyword evidence="7" id="KW-0732">Signal</keyword>
<protein>
    <submittedName>
        <fullName evidence="9">Sulfite dehydrogenase (Cytochrome) subunit SorB</fullName>
    </submittedName>
</protein>